<gene>
    <name evidence="1" type="ORF">TNIN_57381</name>
</gene>
<organism evidence="1 2">
    <name type="scientific">Trichonephila inaurata madagascariensis</name>
    <dbReference type="NCBI Taxonomy" id="2747483"/>
    <lineage>
        <taxon>Eukaryota</taxon>
        <taxon>Metazoa</taxon>
        <taxon>Ecdysozoa</taxon>
        <taxon>Arthropoda</taxon>
        <taxon>Chelicerata</taxon>
        <taxon>Arachnida</taxon>
        <taxon>Araneae</taxon>
        <taxon>Araneomorphae</taxon>
        <taxon>Entelegynae</taxon>
        <taxon>Araneoidea</taxon>
        <taxon>Nephilidae</taxon>
        <taxon>Trichonephila</taxon>
        <taxon>Trichonephila inaurata</taxon>
    </lineage>
</organism>
<sequence length="72" mass="8102">MGDVLAKIVNPDKSSSRPSFRTLLEFESVLGKGSSKVIPDMLRQVWLATPSSKYFQSRGIRPPTKLFMSYHS</sequence>
<proteinExistence type="predicted"/>
<name>A0A8X6WZK3_9ARAC</name>
<dbReference type="Proteomes" id="UP000886998">
    <property type="component" value="Unassembled WGS sequence"/>
</dbReference>
<dbReference type="AlphaFoldDB" id="A0A8X6WZK3"/>
<protein>
    <submittedName>
        <fullName evidence="1">Uncharacterized protein</fullName>
    </submittedName>
</protein>
<evidence type="ECO:0000313" key="2">
    <source>
        <dbReference type="Proteomes" id="UP000886998"/>
    </source>
</evidence>
<dbReference type="OrthoDB" id="10564672at2759"/>
<comment type="caution">
    <text evidence="1">The sequence shown here is derived from an EMBL/GenBank/DDBJ whole genome shotgun (WGS) entry which is preliminary data.</text>
</comment>
<evidence type="ECO:0000313" key="1">
    <source>
        <dbReference type="EMBL" id="GFY44198.1"/>
    </source>
</evidence>
<accession>A0A8X6WZK3</accession>
<reference evidence="1" key="1">
    <citation type="submission" date="2020-08" db="EMBL/GenBank/DDBJ databases">
        <title>Multicomponent nature underlies the extraordinary mechanical properties of spider dragline silk.</title>
        <authorList>
            <person name="Kono N."/>
            <person name="Nakamura H."/>
            <person name="Mori M."/>
            <person name="Yoshida Y."/>
            <person name="Ohtoshi R."/>
            <person name="Malay A.D."/>
            <person name="Moran D.A.P."/>
            <person name="Tomita M."/>
            <person name="Numata K."/>
            <person name="Arakawa K."/>
        </authorList>
    </citation>
    <scope>NUCLEOTIDE SEQUENCE</scope>
</reference>
<dbReference type="EMBL" id="BMAV01004097">
    <property type="protein sequence ID" value="GFY44198.1"/>
    <property type="molecule type" value="Genomic_DNA"/>
</dbReference>
<keyword evidence="2" id="KW-1185">Reference proteome</keyword>